<evidence type="ECO:0000313" key="2">
    <source>
        <dbReference type="EMBL" id="AJD46125.1"/>
    </source>
</evidence>
<sequence length="94" mass="10477">MTEATITESKKPLIDVRTLAPAERHPRIFNTLNALAPGGSLLIASDHDPRPLHYQLETGYPGKFAWEYLEQGPEVWRVEIARLESGCDCCCGSH</sequence>
<feature type="domain" description="DUF2249" evidence="1">
    <location>
        <begin position="14"/>
        <end position="82"/>
    </location>
</feature>
<geneLocation type="plasmid" evidence="2 3">
    <name>pRgalR602c</name>
</geneLocation>
<reference evidence="2 3" key="1">
    <citation type="submission" date="2013-11" db="EMBL/GenBank/DDBJ databases">
        <title>Complete genome sequence of Rhizobium gallicum bv. gallicum R602.</title>
        <authorList>
            <person name="Bustos P."/>
            <person name="Santamaria R.I."/>
            <person name="Lozano L."/>
            <person name="Acosta J.L."/>
            <person name="Ormeno-Orrillo E."/>
            <person name="Rogel M.A."/>
            <person name="Romero D."/>
            <person name="Cevallos M.A."/>
            <person name="Martinez-Romero E."/>
            <person name="Gonzalez V."/>
        </authorList>
    </citation>
    <scope>NUCLEOTIDE SEQUENCE [LARGE SCALE GENOMIC DNA]</scope>
    <source>
        <strain evidence="2 3">R602</strain>
        <plasmid evidence="2 3">pRgalR602c</plasmid>
    </source>
</reference>
<dbReference type="Proteomes" id="UP000031368">
    <property type="component" value="Plasmid pRgalR602c"/>
</dbReference>
<accession>A0A0B4XH93</accession>
<dbReference type="Pfam" id="PF10006">
    <property type="entry name" value="DUF2249"/>
    <property type="match status" value="1"/>
</dbReference>
<keyword evidence="2" id="KW-0614">Plasmid</keyword>
<dbReference type="KEGG" id="rga:RGR602_PC02104"/>
<dbReference type="HOGENOM" id="CLU_146484_3_1_5"/>
<dbReference type="InterPro" id="IPR018720">
    <property type="entry name" value="DUF2249"/>
</dbReference>
<proteinExistence type="predicted"/>
<keyword evidence="3" id="KW-1185">Reference proteome</keyword>
<gene>
    <name evidence="2" type="ORF">RGR602_PC02104</name>
</gene>
<dbReference type="AlphaFoldDB" id="A0A0B4XH93"/>
<protein>
    <submittedName>
        <fullName evidence="2">SirA-like protein</fullName>
    </submittedName>
</protein>
<dbReference type="RefSeq" id="WP_040116184.1">
    <property type="nucleotide sequence ID" value="NZ_CP006880.1"/>
</dbReference>
<evidence type="ECO:0000259" key="1">
    <source>
        <dbReference type="Pfam" id="PF10006"/>
    </source>
</evidence>
<evidence type="ECO:0000313" key="3">
    <source>
        <dbReference type="Proteomes" id="UP000031368"/>
    </source>
</evidence>
<dbReference type="EMBL" id="CP006880">
    <property type="protein sequence ID" value="AJD46125.1"/>
    <property type="molecule type" value="Genomic_DNA"/>
</dbReference>
<organism evidence="2 3">
    <name type="scientific">Rhizobium gallicum bv. gallicum R602sp</name>
    <dbReference type="NCBI Taxonomy" id="1041138"/>
    <lineage>
        <taxon>Bacteria</taxon>
        <taxon>Pseudomonadati</taxon>
        <taxon>Pseudomonadota</taxon>
        <taxon>Alphaproteobacteria</taxon>
        <taxon>Hyphomicrobiales</taxon>
        <taxon>Rhizobiaceae</taxon>
        <taxon>Rhizobium/Agrobacterium group</taxon>
        <taxon>Rhizobium</taxon>
    </lineage>
</organism>
<name>A0A0B4XH93_9HYPH</name>